<dbReference type="InterPro" id="IPR013974">
    <property type="entry name" value="SAF"/>
</dbReference>
<keyword evidence="3" id="KW-1185">Reference proteome</keyword>
<feature type="domain" description="SAF" evidence="1">
    <location>
        <begin position="44"/>
        <end position="104"/>
    </location>
</feature>
<evidence type="ECO:0000313" key="2">
    <source>
        <dbReference type="EMBL" id="SDT98159.1"/>
    </source>
</evidence>
<protein>
    <recommendedName>
        <fullName evidence="1">SAF domain-containing protein</fullName>
    </recommendedName>
</protein>
<evidence type="ECO:0000313" key="3">
    <source>
        <dbReference type="Proteomes" id="UP000198976"/>
    </source>
</evidence>
<sequence length="206" mass="21603">MKNTARIPRRRSVIRDPRFLIGIALVTLSILACTLLVSHARGGVSIYQATRDIAPGEPLDTSNLQIVDARPESNAYVQRDELPDGALASHSIGKGELIATGAVTTDEDDDYRRLVIDIGAGLPESTATGTSIELWSIPSASMSKDHQSHPTVVSGNAVFIRSVEGAAGIGAASVHRIEVRIPFSDVSAVLEATGGNGTITAVPIGQ</sequence>
<organism evidence="2 3">
    <name type="scientific">Schaalia radingae</name>
    <dbReference type="NCBI Taxonomy" id="131110"/>
    <lineage>
        <taxon>Bacteria</taxon>
        <taxon>Bacillati</taxon>
        <taxon>Actinomycetota</taxon>
        <taxon>Actinomycetes</taxon>
        <taxon>Actinomycetales</taxon>
        <taxon>Actinomycetaceae</taxon>
        <taxon>Schaalia</taxon>
    </lineage>
</organism>
<accession>A0ABY0V8K1</accession>
<dbReference type="Pfam" id="PF08666">
    <property type="entry name" value="SAF"/>
    <property type="match status" value="1"/>
</dbReference>
<gene>
    <name evidence="2" type="ORF">SAMN04489714_1404</name>
</gene>
<dbReference type="EMBL" id="LT629792">
    <property type="protein sequence ID" value="SDT98159.1"/>
    <property type="molecule type" value="Genomic_DNA"/>
</dbReference>
<name>A0ABY0V8K1_9ACTO</name>
<dbReference type="PROSITE" id="PS51257">
    <property type="entry name" value="PROKAR_LIPOPROTEIN"/>
    <property type="match status" value="1"/>
</dbReference>
<dbReference type="SMART" id="SM00858">
    <property type="entry name" value="SAF"/>
    <property type="match status" value="1"/>
</dbReference>
<evidence type="ECO:0000259" key="1">
    <source>
        <dbReference type="SMART" id="SM00858"/>
    </source>
</evidence>
<reference evidence="2 3" key="1">
    <citation type="submission" date="2016-10" db="EMBL/GenBank/DDBJ databases">
        <authorList>
            <person name="Varghese N."/>
            <person name="Submissions S."/>
        </authorList>
    </citation>
    <scope>NUCLEOTIDE SEQUENCE [LARGE SCALE GENOMIC DNA]</scope>
    <source>
        <strain evidence="2 3">DSM 9169</strain>
    </source>
</reference>
<dbReference type="Proteomes" id="UP000198976">
    <property type="component" value="Chromosome I"/>
</dbReference>
<proteinExistence type="predicted"/>
<dbReference type="RefSeq" id="WP_058237017.1">
    <property type="nucleotide sequence ID" value="NZ_LT629792.1"/>
</dbReference>